<evidence type="ECO:0000313" key="1">
    <source>
        <dbReference type="EMBL" id="MBW8487306.1"/>
    </source>
</evidence>
<name>A0ABS7G434_9ACTN</name>
<sequence>MADKGFKINRRAIEKMQKEIGKEFERAARKHPIRVPIEANMPDVSTEGGRSAKSSTTIEDDPYQSLLLSWLYGQSPERRIVDISTFTADRDLSQDDARAVVLQLKDRNLIKVSESLTGINIYEIRLTETGVIEARRLQGLRKSRIARFSYACDGLLRWAFEAGRGEEGVETMAFMDTAGSYFAGDSLTVDEVLGASRYLEQRCLMQRVGTDDGAESLSRVRVTEDGVDCALSGRTVNDYINHQKQSGDTYNFHGSSGIVAGSQRSVVQYNSIGFDPSEMGQFADLVLQMAPTLGMAPDKQEELIQDAEILAEETSASQPEPGKIRAAYGRIQETLAAANATSVGLTLLVQNGKQAYQTVFGG</sequence>
<dbReference type="RefSeq" id="WP_220170538.1">
    <property type="nucleotide sequence ID" value="NZ_JAIBOA010000032.1"/>
</dbReference>
<protein>
    <submittedName>
        <fullName evidence="1">Uncharacterized protein</fullName>
    </submittedName>
</protein>
<dbReference type="Proteomes" id="UP000774570">
    <property type="component" value="Unassembled WGS sequence"/>
</dbReference>
<gene>
    <name evidence="1" type="ORF">K1Y72_33480</name>
</gene>
<reference evidence="1 2" key="1">
    <citation type="submission" date="2021-07" db="EMBL/GenBank/DDBJ databases">
        <title>Actinomadura sp. PM05-2 isolated from lichen.</title>
        <authorList>
            <person name="Somphong A."/>
            <person name="Phongsopitanun W."/>
            <person name="Tanasupawat S."/>
            <person name="Peongsungnone V."/>
        </authorList>
    </citation>
    <scope>NUCLEOTIDE SEQUENCE [LARGE SCALE GENOMIC DNA]</scope>
    <source>
        <strain evidence="1 2">PM05-2</strain>
    </source>
</reference>
<dbReference type="EMBL" id="JAIBOA010000032">
    <property type="protein sequence ID" value="MBW8487306.1"/>
    <property type="molecule type" value="Genomic_DNA"/>
</dbReference>
<proteinExistence type="predicted"/>
<evidence type="ECO:0000313" key="2">
    <source>
        <dbReference type="Proteomes" id="UP000774570"/>
    </source>
</evidence>
<organism evidence="1 2">
    <name type="scientific">Actinomadura parmotrematis</name>
    <dbReference type="NCBI Taxonomy" id="2864039"/>
    <lineage>
        <taxon>Bacteria</taxon>
        <taxon>Bacillati</taxon>
        <taxon>Actinomycetota</taxon>
        <taxon>Actinomycetes</taxon>
        <taxon>Streptosporangiales</taxon>
        <taxon>Thermomonosporaceae</taxon>
        <taxon>Actinomadura</taxon>
    </lineage>
</organism>
<keyword evidence="2" id="KW-1185">Reference proteome</keyword>
<accession>A0ABS7G434</accession>
<comment type="caution">
    <text evidence="1">The sequence shown here is derived from an EMBL/GenBank/DDBJ whole genome shotgun (WGS) entry which is preliminary data.</text>
</comment>